<keyword evidence="2 7" id="KW-0813">Transport</keyword>
<evidence type="ECO:0000256" key="5">
    <source>
        <dbReference type="ARBA" id="ARBA00022989"/>
    </source>
</evidence>
<evidence type="ECO:0000256" key="3">
    <source>
        <dbReference type="ARBA" id="ARBA00022475"/>
    </source>
</evidence>
<dbReference type="CDD" id="cd06261">
    <property type="entry name" value="TM_PBP2"/>
    <property type="match status" value="1"/>
</dbReference>
<protein>
    <submittedName>
        <fullName evidence="9">Sugar ABC transporter permease</fullName>
    </submittedName>
</protein>
<dbReference type="InterPro" id="IPR000515">
    <property type="entry name" value="MetI-like"/>
</dbReference>
<gene>
    <name evidence="9" type="ORF">BW730_09635</name>
</gene>
<keyword evidence="6 7" id="KW-0472">Membrane</keyword>
<dbReference type="STRING" id="1332264.BW730_09635"/>
<evidence type="ECO:0000256" key="7">
    <source>
        <dbReference type="RuleBase" id="RU363032"/>
    </source>
</evidence>
<feature type="transmembrane region" description="Helical" evidence="7">
    <location>
        <begin position="136"/>
        <end position="161"/>
    </location>
</feature>
<dbReference type="KEGG" id="tes:BW730_09635"/>
<dbReference type="GO" id="GO:0005886">
    <property type="term" value="C:plasma membrane"/>
    <property type="evidence" value="ECO:0007669"/>
    <property type="project" value="UniProtKB-SubCell"/>
</dbReference>
<sequence length="271" mass="29606">MVLTFIAIIPIVFSGYLSLTRYDVLSDPVFTGLDNYTRLLNDPNFWGALRTTAIYTLIAVPLQMIIPMILAEFLARVAGPRFSSIVRSVLFVPVVASLILVGTVWQYMLAPDSGIFNVMLKAMGLSSVNFLGNPQLALICVALVSVWKNIGYFLVLFYAGVQDIPVEQYEAARVDGAGGFKQFLHITLPGLKPVTLLCTILATIWSFQVFDLVYSMTGGGPGGATTTIVMGIYEAGFKSFQMGYASAIAMVLLVIVLIVSIVQRLAFREEH</sequence>
<feature type="transmembrane region" description="Helical" evidence="7">
    <location>
        <begin position="53"/>
        <end position="77"/>
    </location>
</feature>
<keyword evidence="10" id="KW-1185">Reference proteome</keyword>
<evidence type="ECO:0000256" key="2">
    <source>
        <dbReference type="ARBA" id="ARBA00022448"/>
    </source>
</evidence>
<accession>A0A1Q2CT47</accession>
<dbReference type="PANTHER" id="PTHR30193">
    <property type="entry name" value="ABC TRANSPORTER PERMEASE PROTEIN"/>
    <property type="match status" value="1"/>
</dbReference>
<dbReference type="SUPFAM" id="SSF161098">
    <property type="entry name" value="MetI-like"/>
    <property type="match status" value="1"/>
</dbReference>
<feature type="transmembrane region" description="Helical" evidence="7">
    <location>
        <begin position="182"/>
        <end position="207"/>
    </location>
</feature>
<organism evidence="9 10">
    <name type="scientific">Tessaracoccus aquimaris</name>
    <dbReference type="NCBI Taxonomy" id="1332264"/>
    <lineage>
        <taxon>Bacteria</taxon>
        <taxon>Bacillati</taxon>
        <taxon>Actinomycetota</taxon>
        <taxon>Actinomycetes</taxon>
        <taxon>Propionibacteriales</taxon>
        <taxon>Propionibacteriaceae</taxon>
        <taxon>Tessaracoccus</taxon>
    </lineage>
</organism>
<proteinExistence type="inferred from homology"/>
<evidence type="ECO:0000259" key="8">
    <source>
        <dbReference type="PROSITE" id="PS50928"/>
    </source>
</evidence>
<evidence type="ECO:0000313" key="10">
    <source>
        <dbReference type="Proteomes" id="UP000188145"/>
    </source>
</evidence>
<keyword evidence="3" id="KW-1003">Cell membrane</keyword>
<dbReference type="GO" id="GO:0055085">
    <property type="term" value="P:transmembrane transport"/>
    <property type="evidence" value="ECO:0007669"/>
    <property type="project" value="InterPro"/>
</dbReference>
<dbReference type="Proteomes" id="UP000188145">
    <property type="component" value="Chromosome"/>
</dbReference>
<dbReference type="Gene3D" id="1.10.3720.10">
    <property type="entry name" value="MetI-like"/>
    <property type="match status" value="1"/>
</dbReference>
<name>A0A1Q2CT47_9ACTN</name>
<evidence type="ECO:0000256" key="1">
    <source>
        <dbReference type="ARBA" id="ARBA00004651"/>
    </source>
</evidence>
<keyword evidence="4 7" id="KW-0812">Transmembrane</keyword>
<reference evidence="10" key="1">
    <citation type="submission" date="2017-02" db="EMBL/GenBank/DDBJ databases">
        <title>Tessaracoccus aquaemaris sp. nov., isolated from the intestine of a Korean rockfish, Sebastes schlegelii, in a marine aquaculture pond.</title>
        <authorList>
            <person name="Tak E.J."/>
            <person name="Bae J.-W."/>
        </authorList>
    </citation>
    <scope>NUCLEOTIDE SEQUENCE [LARGE SCALE GENOMIC DNA]</scope>
    <source>
        <strain evidence="10">NSG39</strain>
    </source>
</reference>
<dbReference type="PROSITE" id="PS50928">
    <property type="entry name" value="ABC_TM1"/>
    <property type="match status" value="1"/>
</dbReference>
<feature type="domain" description="ABC transmembrane type-1" evidence="8">
    <location>
        <begin position="49"/>
        <end position="263"/>
    </location>
</feature>
<dbReference type="AlphaFoldDB" id="A0A1Q2CT47"/>
<dbReference type="EMBL" id="CP019606">
    <property type="protein sequence ID" value="AQP49302.1"/>
    <property type="molecule type" value="Genomic_DNA"/>
</dbReference>
<keyword evidence="5 7" id="KW-1133">Transmembrane helix</keyword>
<evidence type="ECO:0000256" key="4">
    <source>
        <dbReference type="ARBA" id="ARBA00022692"/>
    </source>
</evidence>
<dbReference type="InterPro" id="IPR051393">
    <property type="entry name" value="ABC_transporter_permease"/>
</dbReference>
<dbReference type="InterPro" id="IPR035906">
    <property type="entry name" value="MetI-like_sf"/>
</dbReference>
<dbReference type="PANTHER" id="PTHR30193:SF37">
    <property type="entry name" value="INNER MEMBRANE ABC TRANSPORTER PERMEASE PROTEIN YCJO"/>
    <property type="match status" value="1"/>
</dbReference>
<evidence type="ECO:0000313" key="9">
    <source>
        <dbReference type="EMBL" id="AQP49302.1"/>
    </source>
</evidence>
<comment type="subcellular location">
    <subcellularLocation>
        <location evidence="1 7">Cell membrane</location>
        <topology evidence="1 7">Multi-pass membrane protein</topology>
    </subcellularLocation>
</comment>
<evidence type="ECO:0000256" key="6">
    <source>
        <dbReference type="ARBA" id="ARBA00023136"/>
    </source>
</evidence>
<comment type="similarity">
    <text evidence="7">Belongs to the binding-protein-dependent transport system permease family.</text>
</comment>
<feature type="transmembrane region" description="Helical" evidence="7">
    <location>
        <begin position="89"/>
        <end position="109"/>
    </location>
</feature>
<feature type="transmembrane region" description="Helical" evidence="7">
    <location>
        <begin position="244"/>
        <end position="267"/>
    </location>
</feature>
<dbReference type="Pfam" id="PF00528">
    <property type="entry name" value="BPD_transp_1"/>
    <property type="match status" value="1"/>
</dbReference>